<feature type="domain" description="Glycosyltransferase subfamily 4-like N-terminal" evidence="2">
    <location>
        <begin position="16"/>
        <end position="205"/>
    </location>
</feature>
<evidence type="ECO:0000259" key="1">
    <source>
        <dbReference type="Pfam" id="PF00534"/>
    </source>
</evidence>
<dbReference type="Gene3D" id="3.40.50.2000">
    <property type="entry name" value="Glycogen Phosphorylase B"/>
    <property type="match status" value="2"/>
</dbReference>
<evidence type="ECO:0000313" key="4">
    <source>
        <dbReference type="Proteomes" id="UP000034507"/>
    </source>
</evidence>
<keyword evidence="3" id="KW-0808">Transferase</keyword>
<dbReference type="InterPro" id="IPR050194">
    <property type="entry name" value="Glycosyltransferase_grp1"/>
</dbReference>
<comment type="caution">
    <text evidence="3">The sequence shown here is derived from an EMBL/GenBank/DDBJ whole genome shotgun (WGS) entry which is preliminary data.</text>
</comment>
<accession>A0A0G0XAQ8</accession>
<dbReference type="Proteomes" id="UP000034507">
    <property type="component" value="Unassembled WGS sequence"/>
</dbReference>
<dbReference type="GO" id="GO:0016757">
    <property type="term" value="F:glycosyltransferase activity"/>
    <property type="evidence" value="ECO:0007669"/>
    <property type="project" value="InterPro"/>
</dbReference>
<feature type="domain" description="Glycosyl transferase family 1" evidence="1">
    <location>
        <begin position="210"/>
        <end position="371"/>
    </location>
</feature>
<dbReference type="SUPFAM" id="SSF53756">
    <property type="entry name" value="UDP-Glycosyltransferase/glycogen phosphorylase"/>
    <property type="match status" value="1"/>
</dbReference>
<organism evidence="3 4">
    <name type="scientific">candidate division WWE3 bacterium GW2011_GWC1_41_7</name>
    <dbReference type="NCBI Taxonomy" id="1619119"/>
    <lineage>
        <taxon>Bacteria</taxon>
        <taxon>Katanobacteria</taxon>
    </lineage>
</organism>
<dbReference type="AlphaFoldDB" id="A0A0G0XAQ8"/>
<evidence type="ECO:0000259" key="2">
    <source>
        <dbReference type="Pfam" id="PF13439"/>
    </source>
</evidence>
<dbReference type="Pfam" id="PF00534">
    <property type="entry name" value="Glycos_transf_1"/>
    <property type="match status" value="1"/>
</dbReference>
<gene>
    <name evidence="3" type="ORF">UU77_C0002G0013</name>
</gene>
<dbReference type="PANTHER" id="PTHR45947">
    <property type="entry name" value="SULFOQUINOVOSYL TRANSFERASE SQD2"/>
    <property type="match status" value="1"/>
</dbReference>
<dbReference type="EMBL" id="LCBX01000002">
    <property type="protein sequence ID" value="KKS21462.1"/>
    <property type="molecule type" value="Genomic_DNA"/>
</dbReference>
<dbReference type="InterPro" id="IPR001296">
    <property type="entry name" value="Glyco_trans_1"/>
</dbReference>
<dbReference type="PANTHER" id="PTHR45947:SF3">
    <property type="entry name" value="SULFOQUINOVOSYL TRANSFERASE SQD2"/>
    <property type="match status" value="1"/>
</dbReference>
<dbReference type="Pfam" id="PF13439">
    <property type="entry name" value="Glyco_transf_4"/>
    <property type="match status" value="1"/>
</dbReference>
<sequence length="402" mass="44883">MNVAVFIKSTTFHAGYGGLETQNKVLCEGLASKGHAVTVFSPRKELNIDYTSGNKVNYVFIPSIYKMWVAPWQKKNNWVVRSFEEFKNELKDKQYDLVISQSSAGLGIIRNKKELNIKILAISHGTIMGELKTRLYDSAGITALIRLTKDLLFVLANYFGRQREFVLGADKVVAVSQAVKTALMNETFVPEEKVEVIYNGVDPEKFMGTFELKEGPVKLIYVGRVVRSKGLYNLVHVMEVLRKENIILEVVGDGADLNKLKELVARRDLGPKVKFYGKVPYRDVIKRLRTADVFVLPTLRVEGFPMTIPEAMLSRLPVIASDIGGVSDAVVDGETGFLVRPGDSEALAEKIKAVAQDPNMRAEMGTNGRNRALGHFTMNVMLDKYVEVINNMKESTKNVLST</sequence>
<name>A0A0G0XAQ8_UNCKA</name>
<evidence type="ECO:0000313" key="3">
    <source>
        <dbReference type="EMBL" id="KKS21462.1"/>
    </source>
</evidence>
<proteinExistence type="predicted"/>
<reference evidence="3 4" key="1">
    <citation type="journal article" date="2015" name="Nature">
        <title>rRNA introns, odd ribosomes, and small enigmatic genomes across a large radiation of phyla.</title>
        <authorList>
            <person name="Brown C.T."/>
            <person name="Hug L.A."/>
            <person name="Thomas B.C."/>
            <person name="Sharon I."/>
            <person name="Castelle C.J."/>
            <person name="Singh A."/>
            <person name="Wilkins M.J."/>
            <person name="Williams K.H."/>
            <person name="Banfield J.F."/>
        </authorList>
    </citation>
    <scope>NUCLEOTIDE SEQUENCE [LARGE SCALE GENOMIC DNA]</scope>
</reference>
<protein>
    <submittedName>
        <fullName evidence="3">Glycosyl transferase group 1</fullName>
    </submittedName>
</protein>
<dbReference type="InterPro" id="IPR028098">
    <property type="entry name" value="Glyco_trans_4-like_N"/>
</dbReference>
<dbReference type="CDD" id="cd03801">
    <property type="entry name" value="GT4_PimA-like"/>
    <property type="match status" value="1"/>
</dbReference>